<gene>
    <name evidence="1" type="ORF">F4820DRAFT_17382</name>
</gene>
<evidence type="ECO:0000313" key="1">
    <source>
        <dbReference type="EMBL" id="KAI4862606.1"/>
    </source>
</evidence>
<keyword evidence="2" id="KW-1185">Reference proteome</keyword>
<protein>
    <submittedName>
        <fullName evidence="1">NAD(P)-binding protein</fullName>
    </submittedName>
</protein>
<name>A0ACB9YTS3_9PEZI</name>
<dbReference type="Proteomes" id="UP001497700">
    <property type="component" value="Unassembled WGS sequence"/>
</dbReference>
<evidence type="ECO:0000313" key="2">
    <source>
        <dbReference type="Proteomes" id="UP001497700"/>
    </source>
</evidence>
<comment type="caution">
    <text evidence="1">The sequence shown here is derived from an EMBL/GenBank/DDBJ whole genome shotgun (WGS) entry which is preliminary data.</text>
</comment>
<organism evidence="1 2">
    <name type="scientific">Hypoxylon rubiginosum</name>
    <dbReference type="NCBI Taxonomy" id="110542"/>
    <lineage>
        <taxon>Eukaryota</taxon>
        <taxon>Fungi</taxon>
        <taxon>Dikarya</taxon>
        <taxon>Ascomycota</taxon>
        <taxon>Pezizomycotina</taxon>
        <taxon>Sordariomycetes</taxon>
        <taxon>Xylariomycetidae</taxon>
        <taxon>Xylariales</taxon>
        <taxon>Hypoxylaceae</taxon>
        <taxon>Hypoxylon</taxon>
    </lineage>
</organism>
<proteinExistence type="predicted"/>
<accession>A0ACB9YTS3</accession>
<reference evidence="1 2" key="1">
    <citation type="journal article" date="2022" name="New Phytol.">
        <title>Ecological generalism drives hyperdiversity of secondary metabolite gene clusters in xylarialean endophytes.</title>
        <authorList>
            <person name="Franco M.E.E."/>
            <person name="Wisecaver J.H."/>
            <person name="Arnold A.E."/>
            <person name="Ju Y.M."/>
            <person name="Slot J.C."/>
            <person name="Ahrendt S."/>
            <person name="Moore L.P."/>
            <person name="Eastman K.E."/>
            <person name="Scott K."/>
            <person name="Konkel Z."/>
            <person name="Mondo S.J."/>
            <person name="Kuo A."/>
            <person name="Hayes R.D."/>
            <person name="Haridas S."/>
            <person name="Andreopoulos B."/>
            <person name="Riley R."/>
            <person name="LaButti K."/>
            <person name="Pangilinan J."/>
            <person name="Lipzen A."/>
            <person name="Amirebrahimi M."/>
            <person name="Yan J."/>
            <person name="Adam C."/>
            <person name="Keymanesh K."/>
            <person name="Ng V."/>
            <person name="Louie K."/>
            <person name="Northen T."/>
            <person name="Drula E."/>
            <person name="Henrissat B."/>
            <person name="Hsieh H.M."/>
            <person name="Youens-Clark K."/>
            <person name="Lutzoni F."/>
            <person name="Miadlikowska J."/>
            <person name="Eastwood D.C."/>
            <person name="Hamelin R.C."/>
            <person name="Grigoriev I.V."/>
            <person name="U'Ren J.M."/>
        </authorList>
    </citation>
    <scope>NUCLEOTIDE SEQUENCE [LARGE SCALE GENOMIC DNA]</scope>
    <source>
        <strain evidence="1 2">CBS 119005</strain>
    </source>
</reference>
<dbReference type="EMBL" id="MU393522">
    <property type="protein sequence ID" value="KAI4862606.1"/>
    <property type="molecule type" value="Genomic_DNA"/>
</dbReference>
<sequence length="319" mass="34789">MASQLPSKILIIGATGTIGKYIANAIISAEPHVASQVTIFTSSATASSPNKQAILSGWKSQGASVITGDIGNADDVRRAYSSTDTVVSCLGRNALASQIELLRLAEESNDVKWFFPSEYGTDIEYDSSSKDEKPHQNKLRVREFIQDNVKRVKCTYVVTGPYPEMFLPLLPVAEKAGGYDPKSKRAVVVGSGDDKIGFTSMPDVGKLVVAALRHPEVSLGKALKVQSFVTTPNAIVEEFEKQTGAKWTVDHTPNQRLREAEKESWEHNSPIATLYTLKRIWAEGGTLYDKTDNEILGLKPEDMEPLSLVVEKAVSGKGY</sequence>